<keyword evidence="10" id="KW-0732">Signal</keyword>
<evidence type="ECO:0000256" key="9">
    <source>
        <dbReference type="RuleBase" id="RU003357"/>
    </source>
</evidence>
<evidence type="ECO:0000259" key="12">
    <source>
        <dbReference type="Pfam" id="PF07715"/>
    </source>
</evidence>
<evidence type="ECO:0000256" key="2">
    <source>
        <dbReference type="ARBA" id="ARBA00022448"/>
    </source>
</evidence>
<dbReference type="Pfam" id="PF13715">
    <property type="entry name" value="CarbopepD_reg_2"/>
    <property type="match status" value="1"/>
</dbReference>
<evidence type="ECO:0000256" key="5">
    <source>
        <dbReference type="ARBA" id="ARBA00023077"/>
    </source>
</evidence>
<keyword evidence="4 8" id="KW-0812">Transmembrane</keyword>
<evidence type="ECO:0000313" key="13">
    <source>
        <dbReference type="EMBL" id="MFN0289797.1"/>
    </source>
</evidence>
<keyword evidence="5 9" id="KW-0798">TonB box</keyword>
<feature type="domain" description="TonB-dependent receptor-like beta-barrel" evidence="11">
    <location>
        <begin position="402"/>
        <end position="994"/>
    </location>
</feature>
<protein>
    <submittedName>
        <fullName evidence="13">SusC/RagA family TonB-linked outer membrane protein</fullName>
    </submittedName>
</protein>
<dbReference type="Pfam" id="PF00593">
    <property type="entry name" value="TonB_dep_Rec_b-barrel"/>
    <property type="match status" value="1"/>
</dbReference>
<dbReference type="InterPro" id="IPR008969">
    <property type="entry name" value="CarboxyPept-like_regulatory"/>
</dbReference>
<organism evidence="13 14">
    <name type="scientific">Pedobacter helvus</name>
    <dbReference type="NCBI Taxonomy" id="2563444"/>
    <lineage>
        <taxon>Bacteria</taxon>
        <taxon>Pseudomonadati</taxon>
        <taxon>Bacteroidota</taxon>
        <taxon>Sphingobacteriia</taxon>
        <taxon>Sphingobacteriales</taxon>
        <taxon>Sphingobacteriaceae</taxon>
        <taxon>Pedobacter</taxon>
    </lineage>
</organism>
<dbReference type="InterPro" id="IPR023997">
    <property type="entry name" value="TonB-dep_OMP_SusC/RagA_CS"/>
</dbReference>
<feature type="domain" description="TonB-dependent receptor plug" evidence="12">
    <location>
        <begin position="119"/>
        <end position="243"/>
    </location>
</feature>
<evidence type="ECO:0000256" key="3">
    <source>
        <dbReference type="ARBA" id="ARBA00022452"/>
    </source>
</evidence>
<evidence type="ECO:0000256" key="10">
    <source>
        <dbReference type="SAM" id="SignalP"/>
    </source>
</evidence>
<keyword evidence="6 8" id="KW-0472">Membrane</keyword>
<dbReference type="Gene3D" id="2.60.40.1120">
    <property type="entry name" value="Carboxypeptidase-like, regulatory domain"/>
    <property type="match status" value="1"/>
</dbReference>
<accession>A0ABW9JFS3</accession>
<dbReference type="Proteomes" id="UP001517367">
    <property type="component" value="Unassembled WGS sequence"/>
</dbReference>
<keyword evidence="14" id="KW-1185">Reference proteome</keyword>
<evidence type="ECO:0000259" key="11">
    <source>
        <dbReference type="Pfam" id="PF00593"/>
    </source>
</evidence>
<comment type="caution">
    <text evidence="13">The sequence shown here is derived from an EMBL/GenBank/DDBJ whole genome shotgun (WGS) entry which is preliminary data.</text>
</comment>
<evidence type="ECO:0000256" key="1">
    <source>
        <dbReference type="ARBA" id="ARBA00004571"/>
    </source>
</evidence>
<evidence type="ECO:0000256" key="7">
    <source>
        <dbReference type="ARBA" id="ARBA00023237"/>
    </source>
</evidence>
<comment type="subcellular location">
    <subcellularLocation>
        <location evidence="1 8">Cell outer membrane</location>
        <topology evidence="1 8">Multi-pass membrane protein</topology>
    </subcellularLocation>
</comment>
<dbReference type="InterPro" id="IPR000531">
    <property type="entry name" value="Beta-barrel_TonB"/>
</dbReference>
<dbReference type="InterPro" id="IPR012910">
    <property type="entry name" value="Plug_dom"/>
</dbReference>
<dbReference type="EMBL" id="SRMP02000001">
    <property type="protein sequence ID" value="MFN0289797.1"/>
    <property type="molecule type" value="Genomic_DNA"/>
</dbReference>
<feature type="chain" id="PRO_5046756635" evidence="10">
    <location>
        <begin position="22"/>
        <end position="1039"/>
    </location>
</feature>
<evidence type="ECO:0000313" key="14">
    <source>
        <dbReference type="Proteomes" id="UP001517367"/>
    </source>
</evidence>
<dbReference type="RefSeq" id="WP_138727414.1">
    <property type="nucleotide sequence ID" value="NZ_SRMP02000001.1"/>
</dbReference>
<dbReference type="SUPFAM" id="SSF49464">
    <property type="entry name" value="Carboxypeptidase regulatory domain-like"/>
    <property type="match status" value="1"/>
</dbReference>
<dbReference type="InterPro" id="IPR037066">
    <property type="entry name" value="Plug_dom_sf"/>
</dbReference>
<evidence type="ECO:0000256" key="8">
    <source>
        <dbReference type="PROSITE-ProRule" id="PRU01360"/>
    </source>
</evidence>
<keyword evidence="7 8" id="KW-0998">Cell outer membrane</keyword>
<dbReference type="InterPro" id="IPR023996">
    <property type="entry name" value="TonB-dep_OMP_SusC/RagA"/>
</dbReference>
<keyword evidence="2 8" id="KW-0813">Transport</keyword>
<dbReference type="NCBIfam" id="TIGR04056">
    <property type="entry name" value="OMP_RagA_SusC"/>
    <property type="match status" value="1"/>
</dbReference>
<dbReference type="InterPro" id="IPR039426">
    <property type="entry name" value="TonB-dep_rcpt-like"/>
</dbReference>
<comment type="similarity">
    <text evidence="8 9">Belongs to the TonB-dependent receptor family.</text>
</comment>
<dbReference type="InterPro" id="IPR036942">
    <property type="entry name" value="Beta-barrel_TonB_sf"/>
</dbReference>
<name>A0ABW9JFS3_9SPHI</name>
<dbReference type="PROSITE" id="PS52016">
    <property type="entry name" value="TONB_DEPENDENT_REC_3"/>
    <property type="match status" value="1"/>
</dbReference>
<evidence type="ECO:0000256" key="4">
    <source>
        <dbReference type="ARBA" id="ARBA00022692"/>
    </source>
</evidence>
<feature type="signal peptide" evidence="10">
    <location>
        <begin position="1"/>
        <end position="21"/>
    </location>
</feature>
<sequence>MSRKFTLTLLGLLLSALFTYAQKTIKGKVTDANDGQPIPGVSVSVKGQTGNTVVTNNDGSFTINVPSNNSVLVFTYVGYATKEAQVGSQALLNVALNESTQTLESVTITTALGITRDRKALAYSAQTVTADELNVNKQTNVLNALQGKVAGAQISSTGGAPGQGSSIRIRGINSIDPNRSNEPLFVIDGILIDNSTSTFGSGAELRNMSNRATDVNPEDIETINVLKGGAATALYGLRGSNGVVVITTKKGKSGKFDVNFSSTYGVENINKKPDIQRTYTAGILGSYVPIGLGPAWGPTIEEAKLIDPTHPDQIFDNYERAYRTGHQSRNILTLSGGTEKVSVFSSFGYTDQEGMLPFTSFKSYNGRLNTDFKISEKFKTSVNMSFTKSGGDRYNADRFGESLAYFSGRWDVRDYLNPDGTQLWRGTNNPIFGAATNKMVDDVNRFIGGTAFNYAPTSWLSFDYRLGFDTYADNRIRTAPGPKGIAGERLYDNADGFIGEYNTSFRAINSTFVASAKTKLGSNFNGTLRVGHELYDRKVKNVGVLGTVLTIPDWFTLSNARVITPTPPSQRTYRLMGVFGEASLDYKNYLFLTFTGRNDITSTLLSPNNSFFYPSASLSYVFSDHLKLPSVINFGKARFSYAQIGKDAAEYSTSTGYATYTGLPAGSTGFTRASNLGDPNLKPEFTNTFEAGIEMSFFKSRIGLDFTFYNSVSKDQIINANISSTTGYVTASINSGSMRNRGVELLLRGTPIQSKNFTWETSLNFSANRNKILSIKEGLNEIVYSSQSGYSGATVTMKLIPGEAYGNLYGTHYLRYYGSATENPLRTDKSLPIVIGANGFPVRAPLSSQKLLGNTQPDWIGGITNTFRYKNFALTTIIDARFGLEKYNQLENWYAAFGIADYTADRRDFKVFDGVLADGTPNTKSVWLGQAVGPDGVNYTEGYYRNSYRTVSENFVQDASFVKLRTVDLSYTLPTKWLPSKVLKRATVSATANNIILYTPFYGLDPESSSTNSGSNVDGFAGFTYPGARTFLFSLNVGF</sequence>
<reference evidence="13 14" key="1">
    <citation type="submission" date="2024-12" db="EMBL/GenBank/DDBJ databases">
        <authorList>
            <person name="Hu S."/>
        </authorList>
    </citation>
    <scope>NUCLEOTIDE SEQUENCE [LARGE SCALE GENOMIC DNA]</scope>
    <source>
        <strain evidence="13 14">P-25</strain>
    </source>
</reference>
<dbReference type="Pfam" id="PF07715">
    <property type="entry name" value="Plug"/>
    <property type="match status" value="1"/>
</dbReference>
<dbReference type="Gene3D" id="2.40.170.20">
    <property type="entry name" value="TonB-dependent receptor, beta-barrel domain"/>
    <property type="match status" value="1"/>
</dbReference>
<keyword evidence="3 8" id="KW-1134">Transmembrane beta strand</keyword>
<dbReference type="SUPFAM" id="SSF56935">
    <property type="entry name" value="Porins"/>
    <property type="match status" value="1"/>
</dbReference>
<dbReference type="NCBIfam" id="TIGR04057">
    <property type="entry name" value="SusC_RagA_signa"/>
    <property type="match status" value="1"/>
</dbReference>
<proteinExistence type="inferred from homology"/>
<evidence type="ECO:0000256" key="6">
    <source>
        <dbReference type="ARBA" id="ARBA00023136"/>
    </source>
</evidence>
<dbReference type="Gene3D" id="2.170.130.10">
    <property type="entry name" value="TonB-dependent receptor, plug domain"/>
    <property type="match status" value="1"/>
</dbReference>
<gene>
    <name evidence="13" type="ORF">E5L68_000255</name>
</gene>